<dbReference type="Gene3D" id="3.90.1140.10">
    <property type="entry name" value="Cyclic phosphodiesterase"/>
    <property type="match status" value="1"/>
</dbReference>
<evidence type="ECO:0000256" key="1">
    <source>
        <dbReference type="ARBA" id="ARBA00022801"/>
    </source>
</evidence>
<gene>
    <name evidence="3" type="primary">ligT</name>
    <name evidence="3" type="ORF">GTS_21460</name>
</gene>
<evidence type="ECO:0000313" key="3">
    <source>
        <dbReference type="EMBL" id="GDY30513.1"/>
    </source>
</evidence>
<comment type="catalytic activity">
    <reaction evidence="2">
        <text>a 3'-end 2',3'-cyclophospho-ribonucleotide-RNA + H2O = a 3'-end 2'-phospho-ribonucleotide-RNA + H(+)</text>
        <dbReference type="Rhea" id="RHEA:11828"/>
        <dbReference type="Rhea" id="RHEA-COMP:10464"/>
        <dbReference type="Rhea" id="RHEA-COMP:17353"/>
        <dbReference type="ChEBI" id="CHEBI:15377"/>
        <dbReference type="ChEBI" id="CHEBI:15378"/>
        <dbReference type="ChEBI" id="CHEBI:83064"/>
        <dbReference type="ChEBI" id="CHEBI:173113"/>
        <dbReference type="EC" id="3.1.4.58"/>
    </reaction>
</comment>
<dbReference type="HAMAP" id="MF_01940">
    <property type="entry name" value="RNA_CPDase"/>
    <property type="match status" value="1"/>
</dbReference>
<comment type="caution">
    <text evidence="3">The sequence shown here is derived from an EMBL/GenBank/DDBJ whole genome shotgun (WGS) entry which is preliminary data.</text>
</comment>
<name>A0A4D4J9I7_9PSEU</name>
<dbReference type="Proteomes" id="UP000298860">
    <property type="component" value="Unassembled WGS sequence"/>
</dbReference>
<feature type="active site" description="Proton acceptor" evidence="2">
    <location>
        <position position="135"/>
    </location>
</feature>
<organism evidence="3 4">
    <name type="scientific">Gandjariella thermophila</name>
    <dbReference type="NCBI Taxonomy" id="1931992"/>
    <lineage>
        <taxon>Bacteria</taxon>
        <taxon>Bacillati</taxon>
        <taxon>Actinomycetota</taxon>
        <taxon>Actinomycetes</taxon>
        <taxon>Pseudonocardiales</taxon>
        <taxon>Pseudonocardiaceae</taxon>
        <taxon>Gandjariella</taxon>
    </lineage>
</organism>
<proteinExistence type="inferred from homology"/>
<accession>A0A4D4J9I7</accession>
<dbReference type="InterPro" id="IPR004175">
    <property type="entry name" value="RNA_CPDase"/>
</dbReference>
<dbReference type="SUPFAM" id="SSF55144">
    <property type="entry name" value="LigT-like"/>
    <property type="match status" value="1"/>
</dbReference>
<keyword evidence="1 2" id="KW-0378">Hydrolase</keyword>
<dbReference type="GO" id="GO:0008664">
    <property type="term" value="F:RNA 2',3'-cyclic 3'-phosphodiesterase activity"/>
    <property type="evidence" value="ECO:0007669"/>
    <property type="project" value="UniProtKB-EC"/>
</dbReference>
<dbReference type="Pfam" id="PF13563">
    <property type="entry name" value="2_5_RNA_ligase2"/>
    <property type="match status" value="1"/>
</dbReference>
<evidence type="ECO:0000256" key="2">
    <source>
        <dbReference type="HAMAP-Rule" id="MF_01940"/>
    </source>
</evidence>
<dbReference type="EMBL" id="BJFL01000008">
    <property type="protein sequence ID" value="GDY30513.1"/>
    <property type="molecule type" value="Genomic_DNA"/>
</dbReference>
<protein>
    <recommendedName>
        <fullName evidence="2">RNA 2',3'-cyclic phosphodiesterase</fullName>
        <shortName evidence="2">RNA 2',3'-CPDase</shortName>
        <ecNumber evidence="2">3.1.4.58</ecNumber>
    </recommendedName>
</protein>
<dbReference type="AlphaFoldDB" id="A0A4D4J9I7"/>
<keyword evidence="4" id="KW-1185">Reference proteome</keyword>
<evidence type="ECO:0000313" key="4">
    <source>
        <dbReference type="Proteomes" id="UP000298860"/>
    </source>
</evidence>
<comment type="similarity">
    <text evidence="2">Belongs to the 2H phosphoesterase superfamily. ThpR family.</text>
</comment>
<dbReference type="PANTHER" id="PTHR35561:SF1">
    <property type="entry name" value="RNA 2',3'-CYCLIC PHOSPHODIESTERASE"/>
    <property type="match status" value="1"/>
</dbReference>
<dbReference type="GO" id="GO:0004113">
    <property type="term" value="F:2',3'-cyclic-nucleotide 3'-phosphodiesterase activity"/>
    <property type="evidence" value="ECO:0007669"/>
    <property type="project" value="InterPro"/>
</dbReference>
<sequence>MSRSLPGGTIAARVPEQVLMARLFTALALPEDVVAHLAAAVAEVREQLPAGARWIPPERWHLTMKFHGEDDPDRRAAKLRRRARGLPAPTLRLAACGTFSGVLWVGVRTADEDSRRALRRVAQAAGNDPREFRPHLTVARWSAGRPDRAALRALLADYTGPWWTPGELVLVRSELRPGGPRYTDLAHVALDVARGA</sequence>
<dbReference type="EC" id="3.1.4.58" evidence="2"/>
<feature type="active site" description="Proton donor" evidence="2">
    <location>
        <position position="61"/>
    </location>
</feature>
<dbReference type="PANTHER" id="PTHR35561">
    <property type="entry name" value="RNA 2',3'-CYCLIC PHOSPHODIESTERASE"/>
    <property type="match status" value="1"/>
</dbReference>
<dbReference type="RefSeq" id="WP_225978286.1">
    <property type="nucleotide sequence ID" value="NZ_BJFL01000008.1"/>
</dbReference>
<feature type="short sequence motif" description="HXTX 1" evidence="2">
    <location>
        <begin position="61"/>
        <end position="64"/>
    </location>
</feature>
<feature type="short sequence motif" description="HXTX 2" evidence="2">
    <location>
        <begin position="135"/>
        <end position="138"/>
    </location>
</feature>
<dbReference type="InterPro" id="IPR009097">
    <property type="entry name" value="Cyclic_Pdiesterase"/>
</dbReference>
<comment type="function">
    <text evidence="2">Hydrolyzes RNA 2',3'-cyclic phosphodiester to an RNA 2'-phosphomonoester.</text>
</comment>
<reference evidence="4" key="1">
    <citation type="submission" date="2019-04" db="EMBL/GenBank/DDBJ databases">
        <title>Draft genome sequence of Pseudonocardiaceae bacterium SL3-2-4.</title>
        <authorList>
            <person name="Ningsih F."/>
            <person name="Yokota A."/>
            <person name="Sakai Y."/>
            <person name="Nanatani K."/>
            <person name="Yabe S."/>
            <person name="Oetari A."/>
            <person name="Sjamsuridzal W."/>
        </authorList>
    </citation>
    <scope>NUCLEOTIDE SEQUENCE [LARGE SCALE GENOMIC DNA]</scope>
    <source>
        <strain evidence="4">SL3-2-4</strain>
    </source>
</reference>
<dbReference type="NCBIfam" id="TIGR02258">
    <property type="entry name" value="2_5_ligase"/>
    <property type="match status" value="1"/>
</dbReference>